<dbReference type="EMBL" id="CP022046">
    <property type="protein sequence ID" value="ASE35039.1"/>
    <property type="molecule type" value="Genomic_DNA"/>
</dbReference>
<protein>
    <submittedName>
        <fullName evidence="2">N-acetyltransferase</fullName>
    </submittedName>
</protein>
<accession>A0AAI8GUP6</accession>
<dbReference type="Gene3D" id="3.40.630.30">
    <property type="match status" value="1"/>
</dbReference>
<dbReference type="GO" id="GO:0016747">
    <property type="term" value="F:acyltransferase activity, transferring groups other than amino-acyl groups"/>
    <property type="evidence" value="ECO:0007669"/>
    <property type="project" value="InterPro"/>
</dbReference>
<organism evidence="2 3">
    <name type="scientific">Mammaliicoccus sciuri</name>
    <name type="common">Staphylococcus sciuri</name>
    <dbReference type="NCBI Taxonomy" id="1296"/>
    <lineage>
        <taxon>Bacteria</taxon>
        <taxon>Bacillati</taxon>
        <taxon>Bacillota</taxon>
        <taxon>Bacilli</taxon>
        <taxon>Bacillales</taxon>
        <taxon>Staphylococcaceae</taxon>
        <taxon>Mammaliicoccus</taxon>
    </lineage>
</organism>
<evidence type="ECO:0000313" key="3">
    <source>
        <dbReference type="Proteomes" id="UP000197058"/>
    </source>
</evidence>
<dbReference type="InterPro" id="IPR016181">
    <property type="entry name" value="Acyl_CoA_acyltransferase"/>
</dbReference>
<dbReference type="SUPFAM" id="SSF55729">
    <property type="entry name" value="Acyl-CoA N-acyltransferases (Nat)"/>
    <property type="match status" value="1"/>
</dbReference>
<gene>
    <name evidence="2" type="ORF">CEP64_10660</name>
</gene>
<evidence type="ECO:0000259" key="1">
    <source>
        <dbReference type="PROSITE" id="PS51186"/>
    </source>
</evidence>
<dbReference type="Proteomes" id="UP000197058">
    <property type="component" value="Chromosome"/>
</dbReference>
<sequence length="184" mass="21519">MERIKLKMIRNHLDNIPEYELPEGYSIRMFEEGDERLWAEVETAAREFSNIDEALQRFHKEFGSHIEEMKYRCLFIENNSGDVIGTTTAWFGQLPLTDLHIGRIHFVAIKPEYQGKKLSKPLLSAALNKIIELGHKEVYLTTQTTSYPAINMYLNYGFEPYDPDNSDQKGWLMMEDILNRKLNV</sequence>
<evidence type="ECO:0000313" key="2">
    <source>
        <dbReference type="EMBL" id="ASE35039.1"/>
    </source>
</evidence>
<dbReference type="KEGG" id="sscu:CEP64_10660"/>
<reference evidence="3" key="1">
    <citation type="submission" date="2017-06" db="EMBL/GenBank/DDBJ databases">
        <title>FDA dAtabase for Regulatory Grade micrObial Sequences (FDA-ARGOS): Supporting development and validation of Infectious Disease Dx tests.</title>
        <authorList>
            <person name="Goldberg B."/>
            <person name="Campos J."/>
            <person name="Tallon L."/>
            <person name="Sadzewicz L."/>
            <person name="Sengamalay N."/>
            <person name="Ott S."/>
            <person name="Godinez A."/>
            <person name="Nagaraj S."/>
            <person name="Vavikolanu K."/>
            <person name="Nadendla S."/>
            <person name="George J."/>
            <person name="Geyer C."/>
            <person name="Sichtig H."/>
        </authorList>
    </citation>
    <scope>NUCLEOTIDE SEQUENCE [LARGE SCALE GENOMIC DNA]</scope>
    <source>
        <strain evidence="3">FDAARGOS_285</strain>
    </source>
</reference>
<dbReference type="Pfam" id="PF00583">
    <property type="entry name" value="Acetyltransf_1"/>
    <property type="match status" value="1"/>
</dbReference>
<dbReference type="CDD" id="cd04301">
    <property type="entry name" value="NAT_SF"/>
    <property type="match status" value="1"/>
</dbReference>
<dbReference type="RefSeq" id="WP_058591798.1">
    <property type="nucleotide sequence ID" value="NZ_CP022046.2"/>
</dbReference>
<feature type="domain" description="N-acetyltransferase" evidence="1">
    <location>
        <begin position="25"/>
        <end position="184"/>
    </location>
</feature>
<dbReference type="AlphaFoldDB" id="A0AAI8GUP6"/>
<dbReference type="PROSITE" id="PS51186">
    <property type="entry name" value="GNAT"/>
    <property type="match status" value="1"/>
</dbReference>
<dbReference type="InterPro" id="IPR000182">
    <property type="entry name" value="GNAT_dom"/>
</dbReference>
<name>A0AAI8GUP6_MAMSC</name>
<proteinExistence type="predicted"/>